<reference evidence="1" key="1">
    <citation type="submission" date="2022-12" db="EMBL/GenBank/DDBJ databases">
        <authorList>
            <person name="Alioto T."/>
            <person name="Alioto T."/>
            <person name="Gomez Garrido J."/>
        </authorList>
    </citation>
    <scope>NUCLEOTIDE SEQUENCE</scope>
</reference>
<feature type="non-terminal residue" evidence="1">
    <location>
        <position position="57"/>
    </location>
</feature>
<evidence type="ECO:0000313" key="1">
    <source>
        <dbReference type="EMBL" id="CAI5781422.1"/>
    </source>
</evidence>
<keyword evidence="2" id="KW-1185">Reference proteome</keyword>
<gene>
    <name evidence="1" type="ORF">PODLI_1B008436</name>
</gene>
<organism evidence="1 2">
    <name type="scientific">Podarcis lilfordi</name>
    <name type="common">Lilford's wall lizard</name>
    <dbReference type="NCBI Taxonomy" id="74358"/>
    <lineage>
        <taxon>Eukaryota</taxon>
        <taxon>Metazoa</taxon>
        <taxon>Chordata</taxon>
        <taxon>Craniata</taxon>
        <taxon>Vertebrata</taxon>
        <taxon>Euteleostomi</taxon>
        <taxon>Lepidosauria</taxon>
        <taxon>Squamata</taxon>
        <taxon>Bifurcata</taxon>
        <taxon>Unidentata</taxon>
        <taxon>Episquamata</taxon>
        <taxon>Laterata</taxon>
        <taxon>Lacertibaenia</taxon>
        <taxon>Lacertidae</taxon>
        <taxon>Podarcis</taxon>
    </lineage>
</organism>
<accession>A0AA35KPW6</accession>
<name>A0AA35KPW6_9SAUR</name>
<dbReference type="EMBL" id="OX395133">
    <property type="protein sequence ID" value="CAI5781422.1"/>
    <property type="molecule type" value="Genomic_DNA"/>
</dbReference>
<protein>
    <submittedName>
        <fullName evidence="1">Uncharacterized protein</fullName>
    </submittedName>
</protein>
<evidence type="ECO:0000313" key="2">
    <source>
        <dbReference type="Proteomes" id="UP001178461"/>
    </source>
</evidence>
<dbReference type="AlphaFoldDB" id="A0AA35KPW6"/>
<sequence>MRRPLPKIAWHFRYKQLQSLLPQSWLWVTLPHHEFGKLHTICFILHTVYLEVHPTET</sequence>
<proteinExistence type="predicted"/>
<dbReference type="Proteomes" id="UP001178461">
    <property type="component" value="Chromosome 8"/>
</dbReference>